<feature type="region of interest" description="Disordered" evidence="1">
    <location>
        <begin position="273"/>
        <end position="301"/>
    </location>
</feature>
<feature type="region of interest" description="Disordered" evidence="1">
    <location>
        <begin position="1138"/>
        <end position="1181"/>
    </location>
</feature>
<proteinExistence type="predicted"/>
<keyword evidence="2" id="KW-0812">Transmembrane</keyword>
<name>A0A1D3LGY7_PLACU</name>
<keyword evidence="2" id="KW-1133">Transmembrane helix</keyword>
<feature type="region of interest" description="Disordered" evidence="1">
    <location>
        <begin position="331"/>
        <end position="394"/>
    </location>
</feature>
<feature type="compositionally biased region" description="Polar residues" evidence="1">
    <location>
        <begin position="1142"/>
        <end position="1156"/>
    </location>
</feature>
<protein>
    <submittedName>
        <fullName evidence="3">Uncharacterized protein</fullName>
    </submittedName>
</protein>
<feature type="transmembrane region" description="Helical" evidence="2">
    <location>
        <begin position="1429"/>
        <end position="1449"/>
    </location>
</feature>
<feature type="region of interest" description="Disordered" evidence="1">
    <location>
        <begin position="524"/>
        <end position="546"/>
    </location>
</feature>
<reference evidence="3 4" key="1">
    <citation type="submission" date="2016-08" db="EMBL/GenBank/DDBJ databases">
        <authorList>
            <consortium name="Pathogen Informatics"/>
        </authorList>
    </citation>
    <scope>NUCLEOTIDE SEQUENCE [LARGE SCALE GENOMIC DNA]</scope>
    <source>
        <strain evidence="3 4">CB</strain>
    </source>
</reference>
<gene>
    <name evidence="3" type="ORF">PCHCB_000368900</name>
</gene>
<evidence type="ECO:0000256" key="1">
    <source>
        <dbReference type="SAM" id="MobiDB-lite"/>
    </source>
</evidence>
<evidence type="ECO:0000256" key="2">
    <source>
        <dbReference type="SAM" id="Phobius"/>
    </source>
</evidence>
<evidence type="ECO:0000313" key="4">
    <source>
        <dbReference type="Proteomes" id="UP000195489"/>
    </source>
</evidence>
<sequence>MSTGWNFNFGRKYAERRRKEELNYINIFNQNEINNLNENPEVFREGLNCGPAGRNALLRWIEYNYRLKNDKENSNPAVRACKVWRQTQSFQDVALSGLMDFLKFLNIPKHITYKHVFKNYLSPKFINKVKSVEKSQKCLTKLAKKMMLMFQVREIQPLFSMVLDKINIIPIDILKVLVEDTPAAKSFYEITSINVKRKIWILCPELFFEEVEHIIEEIILRMKLKNNHYYITNLINSIIELIGEGNEQIFLYNLFLHIIRLKCLQSILNEKEPSSSNFSHEHTPCAENETKTNPSSANASSVNASSVNLLPANASSANLLSANFLPANASSADANNTAPLDKGISDEIIQREKDSNITPENRKSNSEIGECIQENNESGTVETRNMRASQDDASSCSSHLSEHFETKLKKLEIIFDKIMNNNKNVHKEKKKKKKCNNNSKLYVIKMHEYIHNSGSFEYLQMRDNVDTSEDITLDISKSEIFSNSIENKEVYSNINRSSSDTIYTNSCHYDTNEKKRNISDNIIGNITTSNNKEKKETDEEDKNKSTNRKFDKDYYKKILILPFDNMFYSNLRLLFCLQYKEKYNLKDEEITKIDRYYPIVEFINSIIKDGTLCFSDEIKTQEIIKKTKNSIKIKNIDDLCEYSLLFNNILLKYSIINGICFNFYNNNFDLLTQKNNVNFWASIFYFGIYNNFFVLIKYAIDIIDYKHRKKKNKKIKLYQQNDEIPIFKTHNNPITESYGNLNYTHENFHIEKKASEIISNNFMKEQNGYEKLNYEYEQNGEDYYGMEIDERNTAISKKRKAGQNQWENEVYAEFTNISEEEEEDKWIEEGYDENNEDENIKNNMNYYNKLKKKKSASSIGAYDDHRYLDKEKRKEEKKNYKYVNIENKKEDNHMNYIHESNENCKPKDNNDDSDDEISSNYNNIFLMEEIKNKTQKLFMNEHKESYLKIPLNSILKYIITSDNRSNDDFFSFFNFFSEDIDNKKKGKTIKDKNSILLLSALLNIPQINYLKIHIFFTIIDEFFYEEKINTRNISADYYNTKSTSDYNENNAELKKSEENKKKNIFFKSETSSVTSSTNKLESNNIERQNSGNNSQSFGTLTVNNALSTSSNSIQSPSINSINKILNSSDNIDKNKTAESIHNENASMKCSYDSTPNNDKDKRLSRQKEDQMSSTEKTTTANSSIIRTNSSSNLYASQNKKDLYHIGDKLLRNIKDMNNEISRSYFFTNNTDMKCINDILNCSNDDEFKDSYKDDQKVDNLNIIKNEQININKNNDNLITFENDEKKRGEIYKNTFYFCEISNRILQKSDNFKGNSKIKKYLPYVLKTSYMSLNFLKQANTINIYIKYMYLYEYLYHMILNRILHISTINSFPFLQNVILKDLSYYYEDFKKSKIKNFWKFYLYSHTLIDMNKNNSYLISKLFHNNAIDYFIKLFYSLSFYNSIFSVLFLKMMETPLFYKSVEHKKTEVLQNLWIGAHELIFSSDDKEKRNSIEYKLWINSYNKLYEKLY</sequence>
<keyword evidence="2" id="KW-0472">Membrane</keyword>
<feature type="compositionally biased region" description="Basic and acidic residues" evidence="1">
    <location>
        <begin position="273"/>
        <end position="290"/>
    </location>
</feature>
<evidence type="ECO:0000313" key="3">
    <source>
        <dbReference type="EMBL" id="SCM07383.1"/>
    </source>
</evidence>
<dbReference type="Proteomes" id="UP000195489">
    <property type="component" value="Chromosome 13"/>
</dbReference>
<feature type="region of interest" description="Disordered" evidence="1">
    <location>
        <begin position="1075"/>
        <end position="1097"/>
    </location>
</feature>
<feature type="compositionally biased region" description="Basic and acidic residues" evidence="1">
    <location>
        <begin position="531"/>
        <end position="546"/>
    </location>
</feature>
<dbReference type="PANTHER" id="PTHR48209">
    <property type="entry name" value="AGL056WP"/>
    <property type="match status" value="1"/>
</dbReference>
<accession>A0A1D3LGY7</accession>
<feature type="compositionally biased region" description="Polar residues" evidence="1">
    <location>
        <begin position="373"/>
        <end position="394"/>
    </location>
</feature>
<feature type="compositionally biased region" description="Basic and acidic residues" evidence="1">
    <location>
        <begin position="1157"/>
        <end position="1170"/>
    </location>
</feature>
<organism evidence="3 4">
    <name type="scientific">Plasmodium chabaudi chabaudi</name>
    <dbReference type="NCBI Taxonomy" id="31271"/>
    <lineage>
        <taxon>Eukaryota</taxon>
        <taxon>Sar</taxon>
        <taxon>Alveolata</taxon>
        <taxon>Apicomplexa</taxon>
        <taxon>Aconoidasida</taxon>
        <taxon>Haemosporida</taxon>
        <taxon>Plasmodiidae</taxon>
        <taxon>Plasmodium</taxon>
        <taxon>Plasmodium (Vinckeia)</taxon>
    </lineage>
</organism>
<dbReference type="PANTHER" id="PTHR48209:SF3">
    <property type="entry name" value="SYNDECAN_NEUREXIN DOMAIN-CONTAINING PROTEIN"/>
    <property type="match status" value="1"/>
</dbReference>
<dbReference type="EMBL" id="LT608165">
    <property type="protein sequence ID" value="SCM07383.1"/>
    <property type="molecule type" value="Genomic_DNA"/>
</dbReference>
<feature type="compositionally biased region" description="Basic and acidic residues" evidence="1">
    <location>
        <begin position="343"/>
        <end position="365"/>
    </location>
</feature>